<dbReference type="EMBL" id="WTUW01000002">
    <property type="protein sequence ID" value="MZR31415.1"/>
    <property type="molecule type" value="Genomic_DNA"/>
</dbReference>
<feature type="domain" description="HTH iclR-type" evidence="4">
    <location>
        <begin position="21"/>
        <end position="83"/>
    </location>
</feature>
<dbReference type="InterPro" id="IPR005471">
    <property type="entry name" value="Tscrpt_reg_IclR_N"/>
</dbReference>
<evidence type="ECO:0000256" key="3">
    <source>
        <dbReference type="ARBA" id="ARBA00023163"/>
    </source>
</evidence>
<dbReference type="InterPro" id="IPR036390">
    <property type="entry name" value="WH_DNA-bd_sf"/>
</dbReference>
<accession>A0A6L8W8J1</accession>
<dbReference type="InterPro" id="IPR014757">
    <property type="entry name" value="Tscrpt_reg_IclR_C"/>
</dbReference>
<dbReference type="Pfam" id="PF09339">
    <property type="entry name" value="HTH_IclR"/>
    <property type="match status" value="1"/>
</dbReference>
<evidence type="ECO:0000259" key="4">
    <source>
        <dbReference type="PROSITE" id="PS51077"/>
    </source>
</evidence>
<dbReference type="SMART" id="SM00346">
    <property type="entry name" value="HTH_ICLR"/>
    <property type="match status" value="1"/>
</dbReference>
<organism evidence="6 7">
    <name type="scientific">Sneathiella litorea</name>
    <dbReference type="NCBI Taxonomy" id="2606216"/>
    <lineage>
        <taxon>Bacteria</taxon>
        <taxon>Pseudomonadati</taxon>
        <taxon>Pseudomonadota</taxon>
        <taxon>Alphaproteobacteria</taxon>
        <taxon>Sneathiellales</taxon>
        <taxon>Sneathiellaceae</taxon>
        <taxon>Sneathiella</taxon>
    </lineage>
</organism>
<dbReference type="RefSeq" id="WP_161315920.1">
    <property type="nucleotide sequence ID" value="NZ_WTUW01000002.1"/>
</dbReference>
<evidence type="ECO:0000313" key="6">
    <source>
        <dbReference type="EMBL" id="MZR31415.1"/>
    </source>
</evidence>
<keyword evidence="2" id="KW-0238">DNA-binding</keyword>
<dbReference type="PROSITE" id="PS51077">
    <property type="entry name" value="HTH_ICLR"/>
    <property type="match status" value="1"/>
</dbReference>
<protein>
    <submittedName>
        <fullName evidence="6">Helix-turn-helix domain-containing protein</fullName>
    </submittedName>
</protein>
<feature type="domain" description="IclR-ED" evidence="5">
    <location>
        <begin position="84"/>
        <end position="267"/>
    </location>
</feature>
<evidence type="ECO:0000256" key="1">
    <source>
        <dbReference type="ARBA" id="ARBA00023015"/>
    </source>
</evidence>
<dbReference type="GO" id="GO:0003677">
    <property type="term" value="F:DNA binding"/>
    <property type="evidence" value="ECO:0007669"/>
    <property type="project" value="UniProtKB-KW"/>
</dbReference>
<evidence type="ECO:0000313" key="7">
    <source>
        <dbReference type="Proteomes" id="UP000476030"/>
    </source>
</evidence>
<dbReference type="PANTHER" id="PTHR30136">
    <property type="entry name" value="HELIX-TURN-HELIX TRANSCRIPTIONAL REGULATOR, ICLR FAMILY"/>
    <property type="match status" value="1"/>
</dbReference>
<dbReference type="InterPro" id="IPR050707">
    <property type="entry name" value="HTH_MetabolicPath_Reg"/>
</dbReference>
<dbReference type="PROSITE" id="PS51078">
    <property type="entry name" value="ICLR_ED"/>
    <property type="match status" value="1"/>
</dbReference>
<reference evidence="6 7" key="1">
    <citation type="submission" date="2019-12" db="EMBL/GenBank/DDBJ databases">
        <title>Snethiella sp. nov. sp. isolated from sea sand.</title>
        <authorList>
            <person name="Kim J."/>
            <person name="Jeong S.E."/>
            <person name="Jung H.S."/>
            <person name="Jeon C.O."/>
        </authorList>
    </citation>
    <scope>NUCLEOTIDE SEQUENCE [LARGE SCALE GENOMIC DNA]</scope>
    <source>
        <strain evidence="6 7">DP05</strain>
    </source>
</reference>
<dbReference type="AlphaFoldDB" id="A0A6L8W8J1"/>
<keyword evidence="3" id="KW-0804">Transcription</keyword>
<dbReference type="Pfam" id="PF01614">
    <property type="entry name" value="IclR_C"/>
    <property type="match status" value="1"/>
</dbReference>
<dbReference type="Gene3D" id="1.10.10.10">
    <property type="entry name" value="Winged helix-like DNA-binding domain superfamily/Winged helix DNA-binding domain"/>
    <property type="match status" value="1"/>
</dbReference>
<name>A0A6L8W8J1_9PROT</name>
<sequence length="268" mass="29323">MLKDNTFVGGVSTPDNNRHFVTSLARGLEILQAFRPGEGALGNNELAKRTGLPRSTVSRLTSTLLQLGYLIYRKSLGKYEPSPAVLSLGYTFLANNKIRLMSRPLMHDLAKQAGLGVALATRVQLNMMYVETARGADESTLRLEVGSFLPIAKTAIGRAFLCKLPEGERDFLLDHVRRKFADEWPTIKKEFEAALKDYADFGYCLSIGDWQSSFHAVGVAARDNSTGDVVAFNCGGSAYLVTEATLREEVGPRLVGLARSIEVMCGID</sequence>
<dbReference type="SUPFAM" id="SSF55781">
    <property type="entry name" value="GAF domain-like"/>
    <property type="match status" value="1"/>
</dbReference>
<keyword evidence="7" id="KW-1185">Reference proteome</keyword>
<comment type="caution">
    <text evidence="6">The sequence shown here is derived from an EMBL/GenBank/DDBJ whole genome shotgun (WGS) entry which is preliminary data.</text>
</comment>
<keyword evidence="1" id="KW-0805">Transcription regulation</keyword>
<dbReference type="PANTHER" id="PTHR30136:SF33">
    <property type="entry name" value="TRANSCRIPTIONAL REGULATORY PROTEIN"/>
    <property type="match status" value="1"/>
</dbReference>
<dbReference type="InterPro" id="IPR029016">
    <property type="entry name" value="GAF-like_dom_sf"/>
</dbReference>
<dbReference type="GO" id="GO:0003700">
    <property type="term" value="F:DNA-binding transcription factor activity"/>
    <property type="evidence" value="ECO:0007669"/>
    <property type="project" value="TreeGrafter"/>
</dbReference>
<dbReference type="GO" id="GO:0045892">
    <property type="term" value="P:negative regulation of DNA-templated transcription"/>
    <property type="evidence" value="ECO:0007669"/>
    <property type="project" value="TreeGrafter"/>
</dbReference>
<evidence type="ECO:0000256" key="2">
    <source>
        <dbReference type="ARBA" id="ARBA00023125"/>
    </source>
</evidence>
<gene>
    <name evidence="6" type="ORF">GQE98_12295</name>
</gene>
<dbReference type="Proteomes" id="UP000476030">
    <property type="component" value="Unassembled WGS sequence"/>
</dbReference>
<dbReference type="SUPFAM" id="SSF46785">
    <property type="entry name" value="Winged helix' DNA-binding domain"/>
    <property type="match status" value="1"/>
</dbReference>
<evidence type="ECO:0000259" key="5">
    <source>
        <dbReference type="PROSITE" id="PS51078"/>
    </source>
</evidence>
<proteinExistence type="predicted"/>
<dbReference type="Gene3D" id="3.30.450.40">
    <property type="match status" value="1"/>
</dbReference>
<dbReference type="InterPro" id="IPR036388">
    <property type="entry name" value="WH-like_DNA-bd_sf"/>
</dbReference>